<dbReference type="PANTHER" id="PTHR46104">
    <property type="entry name" value="GENE 9195-RELATED-RELATED"/>
    <property type="match status" value="1"/>
</dbReference>
<protein>
    <recommendedName>
        <fullName evidence="3">GCC2 and GCC3 domain-containing protein</fullName>
    </recommendedName>
</protein>
<dbReference type="VEuPathDB" id="ToxoDB:EPH_0020020"/>
<organism evidence="1 2">
    <name type="scientific">Eimeria praecox</name>
    <dbReference type="NCBI Taxonomy" id="51316"/>
    <lineage>
        <taxon>Eukaryota</taxon>
        <taxon>Sar</taxon>
        <taxon>Alveolata</taxon>
        <taxon>Apicomplexa</taxon>
        <taxon>Conoidasida</taxon>
        <taxon>Coccidia</taxon>
        <taxon>Eucoccidiorida</taxon>
        <taxon>Eimeriorina</taxon>
        <taxon>Eimeriidae</taxon>
        <taxon>Eimeria</taxon>
    </lineage>
</organism>
<dbReference type="InterPro" id="IPR009030">
    <property type="entry name" value="Growth_fac_rcpt_cys_sf"/>
</dbReference>
<sequence length="2259" mass="239776">MYRNSYVREQASELPDLRSCFQRVPLEQKSDFRIRVAQIAARLAFSWTHPETVEALSVLETTPQGVLQVFALALNDSVVSRKFKGIVQLAAVKTNGDSNFTLPVIGGQTTAPLINGVASFPQLQVLQPGTYKLIATADGAQAAESAPLVVTPPPSRILRFCEQPPAVVLVPVVSPIRVAVEVLLPGGRRDTSFAGQIQLQLDKDAAGDEILQDVYKTRCRHGLCLWDSLLLTGSPGRHQLKATAVEHTAGKDDVYGRARPAISAPIMFKDVAMAKPPHRDTAHDIGQPWDVEVVVKPFPSTSAESLLSRERSLRERATAAKPSAQGVRSSWTQSVNFYGMLHRGQRSNRLNFQGRRGFPNNTVFGHTLRVSVAKAWPENLVFLTGQTETITNEHGRGTLSGLAMWLREQRVTTALQPPWVELYVECVTCRTGKAQLRPLLKTPRIFLVTSSAVGVFESVTRAASALAKWRSAKEIPEEAHGISAALVLPGRPAQMCVQLLDRPFADVLIKAQYGRGLTLLGDASIRISPYVWPMPACWQFAAATTHPLNVYEAEQNVSFQLLSTDSTFSSKAGVRWKGMAARDGSVRVILLPSRSLLGPYGLRYMLQNLRSNHIAKLSSQEIGTPKWVQVHSGPLKGHARILVFPNSTTTQRRLQPPVASMQWASEELDAFVQWKAVGLVVDLLPPQTKVVLEIKAVAPIASSVHMTGQCVDTDAGNVLLSTVNKSFSVPSAGEGSGAQGQEGYQAHIWHELELLLDWDQLSPATAGLLHHHVVCEFRAMTKQTKRQLRLLPKASVDIIAVRKQCNEGEVFTFQRNACEPCPANYQCLLATAKPCMAGETKIRVSKGVMYALLASLANPEKRHPVGKAHTRRSAADFAIRALKTRFVLTPQKLQKDAPLDGNAEETSEHALLVPLAKCVAAGAPCNDGLRPLEVAGQWWCGIGYDDANSVLELIGPPTRSSPADSLVAARAESFPNLCELEHMDHISVCGPKEWRPVKPGYFQLSWRGGVTALGDELDTPKEYPCWKGHKCEGKHHWPWPCPPGTYANDSGTDCIKCPAGWPCPMARTSKAQLVVACWPGHYCPEGSASPTAVPCPAGTVNHSTGAKDKSACKPCPAGWLCAERSFQSVGLEPCPSGHYCPEGSKSGIPCPAGTHTPYPGASDRMKSADDCVECVAGYYCKTGSSLLDMMSQPCAPGRVCPAGTDSERGPKCLPGFYSSVTGLTDASECLPCPAGHYCDYGDDSNAPKEVTGKCSEGLMSLNTGQFGAAHALRPIEAQAGESAQCVACQAGYQCKDGQRLACERGFFSEEGGGSAACKQCLAGHYCSEEGTSREVMEKQRCPAGAYCEAGVNSVPVPASHPCPAGSYCPEGTETAIKCDAGTVNPKPGQGDPSACKPVSAGLYASKAGLAQAEGPCAKGYYCPEGSTSSTMHRCPAGTYGQVHCKYQTGARSEEECDKCPQGYFCRENAGPEKCLEGHYCELGSSEPKKCPAGTFSKTEGNASVYDCTDCPPGKYCESEGLSQPTGPCDAGYLCYKRATSPQPTDGDTGELCTPGGYCKEGATTKSYCPRGTYNPDRGGSSEGDCKDCPPGYFCTGSDSTEPDGQCEGGAYCTGRAETSRLAFRQYVAQAGYYAPVGSSTETKCPAGSFGPHEGLAECYLCASGWYTGVAGGRECDPCPYGAYCPNEGTSLPLLCPVGTYRETGFGSSVNSCHQCPPHKACQQEGLTTSSLPDCEEGYYCIFGSSSTTPSRSDPSFDIKKAGPCLPGMYCPRGSIPSPCPRGTLGLNEMQTSVADCIKCPEGTSTAERKANLCPTGKFCPSGSASGKDCPSGTLAPFQGMTECLKCPAGCFCEDPGQKAQDADIQSCPEGKYSSPGSKADTDCEECPVGYYCPAASSTPIPCGAGTLCTKGGQHQHTEECPQGMYCEAGTTEYIQANAQQCPAGSYCPEGSSAPMACPIGTFLDTPGAASELVCTKCQKGSYCGVPGLTGQEGICSDGYYCPEGSFVSRPAAYRCPPGSMCPQGSSEPKECNAAMNEYQPKGGQAQCTIRKEPKGTAFDQCQPCPEGGYCVLHGATEVTHDACLDGRHCKAGSRTKFGVPCPSGHYCTSGKKAPQKCLAGLGAPSLTPTESSCIDDEKTACLPGAKCPKGYYCPEGSSTPLGCPLGTTGSTVGATDKQACTSCPANSFCPPGGGQWPCDPGFVCVGGASVPKPTDNNTGKMCPKGNYCVGDSGESPCPEGTYADVQASLSWTGTIKYSS</sequence>
<reference evidence="1" key="2">
    <citation type="submission" date="2013-10" db="EMBL/GenBank/DDBJ databases">
        <authorList>
            <person name="Aslett M."/>
        </authorList>
    </citation>
    <scope>NUCLEOTIDE SEQUENCE [LARGE SCALE GENOMIC DNA]</scope>
    <source>
        <strain evidence="1">Houghton</strain>
    </source>
</reference>
<dbReference type="OrthoDB" id="345093at2759"/>
<dbReference type="Proteomes" id="UP000018201">
    <property type="component" value="Unassembled WGS sequence"/>
</dbReference>
<proteinExistence type="predicted"/>
<dbReference type="EMBL" id="HG690782">
    <property type="protein sequence ID" value="CDI75204.1"/>
    <property type="molecule type" value="Genomic_DNA"/>
</dbReference>
<accession>U6G9C6</accession>
<dbReference type="Gene3D" id="2.10.50.10">
    <property type="entry name" value="Tumor Necrosis Factor Receptor, subunit A, domain 2"/>
    <property type="match status" value="4"/>
</dbReference>
<dbReference type="SMART" id="SM01411">
    <property type="entry name" value="Ephrin_rec_like"/>
    <property type="match status" value="18"/>
</dbReference>
<name>U6G9C6_9EIME</name>
<gene>
    <name evidence="1" type="ORF">EPH_0020020</name>
</gene>
<reference evidence="1" key="1">
    <citation type="submission" date="2013-10" db="EMBL/GenBank/DDBJ databases">
        <title>Genomic analysis of the causative agents of coccidiosis in chickens.</title>
        <authorList>
            <person name="Reid A.J."/>
            <person name="Blake D."/>
            <person name="Billington K."/>
            <person name="Browne H."/>
            <person name="Dunn M."/>
            <person name="Hung S."/>
            <person name="Kawahara F."/>
            <person name="Miranda-Saavedra D."/>
            <person name="Mourier T."/>
            <person name="Nagra H."/>
            <person name="Otto T.D."/>
            <person name="Rawlings N."/>
            <person name="Sanchez A."/>
            <person name="Sanders M."/>
            <person name="Subramaniam C."/>
            <person name="Tay Y."/>
            <person name="Dear P."/>
            <person name="Doerig C."/>
            <person name="Gruber A."/>
            <person name="Parkinson J."/>
            <person name="Shirley M."/>
            <person name="Wan K.L."/>
            <person name="Berriman M."/>
            <person name="Tomley F."/>
            <person name="Pain A."/>
        </authorList>
    </citation>
    <scope>NUCLEOTIDE SEQUENCE [LARGE SCALE GENOMIC DNA]</scope>
    <source>
        <strain evidence="1">Houghton</strain>
    </source>
</reference>
<evidence type="ECO:0000313" key="1">
    <source>
        <dbReference type="EMBL" id="CDI75204.1"/>
    </source>
</evidence>
<evidence type="ECO:0008006" key="3">
    <source>
        <dbReference type="Google" id="ProtNLM"/>
    </source>
</evidence>
<keyword evidence="2" id="KW-1185">Reference proteome</keyword>
<dbReference type="PANTHER" id="PTHR46104:SF1">
    <property type="entry name" value="GENE 9195-RELATED"/>
    <property type="match status" value="1"/>
</dbReference>
<dbReference type="SUPFAM" id="SSF57184">
    <property type="entry name" value="Growth factor receptor domain"/>
    <property type="match status" value="6"/>
</dbReference>
<evidence type="ECO:0000313" key="2">
    <source>
        <dbReference type="Proteomes" id="UP000018201"/>
    </source>
</evidence>